<accession>A0A7Z0I2W3</accession>
<evidence type="ECO:0000313" key="2">
    <source>
        <dbReference type="Proteomes" id="UP000529417"/>
    </source>
</evidence>
<keyword evidence="2" id="KW-1185">Reference proteome</keyword>
<protein>
    <submittedName>
        <fullName evidence="1">Uncharacterized protein</fullName>
    </submittedName>
</protein>
<reference evidence="1 2" key="1">
    <citation type="journal article" date="2000" name="Arch. Microbiol.">
        <title>Rhodobaca bogoriensis gen. nov. and sp. nov., an alkaliphilic purple nonsulfur bacterium from African Rift Valley soda lakes.</title>
        <authorList>
            <person name="Milford A.D."/>
            <person name="Achenbach L.A."/>
            <person name="Jung D.O."/>
            <person name="Madigan M.T."/>
        </authorList>
    </citation>
    <scope>NUCLEOTIDE SEQUENCE [LARGE SCALE GENOMIC DNA]</scope>
    <source>
        <strain evidence="1 2">2376</strain>
    </source>
</reference>
<comment type="caution">
    <text evidence="1">The sequence shown here is derived from an EMBL/GenBank/DDBJ whole genome shotgun (WGS) entry which is preliminary data.</text>
</comment>
<organism evidence="1 2">
    <name type="scientific">Rhabdonatronobacter sediminivivens</name>
    <dbReference type="NCBI Taxonomy" id="2743469"/>
    <lineage>
        <taxon>Bacteria</taxon>
        <taxon>Pseudomonadati</taxon>
        <taxon>Pseudomonadota</taxon>
        <taxon>Alphaproteobacteria</taxon>
        <taxon>Rhodobacterales</taxon>
        <taxon>Paracoccaceae</taxon>
        <taxon>Rhabdonatronobacter</taxon>
    </lineage>
</organism>
<dbReference type="AlphaFoldDB" id="A0A7Z0I2W3"/>
<proteinExistence type="predicted"/>
<dbReference type="RefSeq" id="WP_179907621.1">
    <property type="nucleotide sequence ID" value="NZ_JACBXS010000082.1"/>
</dbReference>
<evidence type="ECO:0000313" key="1">
    <source>
        <dbReference type="EMBL" id="NYS26830.1"/>
    </source>
</evidence>
<dbReference type="Proteomes" id="UP000529417">
    <property type="component" value="Unassembled WGS sequence"/>
</dbReference>
<gene>
    <name evidence="1" type="ORF">HUK65_17865</name>
</gene>
<name>A0A7Z0I2W3_9RHOB</name>
<sequence>MSLLAVADALDALDAFRALFPLSEARTLDEVEARARLPKRARPKARR</sequence>
<dbReference type="EMBL" id="JACBXS010000082">
    <property type="protein sequence ID" value="NYS26830.1"/>
    <property type="molecule type" value="Genomic_DNA"/>
</dbReference>